<dbReference type="RefSeq" id="WP_124219077.1">
    <property type="nucleotide sequence ID" value="NZ_RKRF01000007.1"/>
</dbReference>
<proteinExistence type="predicted"/>
<comment type="caution">
    <text evidence="1">The sequence shown here is derived from an EMBL/GenBank/DDBJ whole genome shotgun (WGS) entry which is preliminary data.</text>
</comment>
<reference evidence="1 2" key="1">
    <citation type="submission" date="2018-11" db="EMBL/GenBank/DDBJ databases">
        <title>Genomic Encyclopedia of Type Strains, Phase IV (KMG-IV): sequencing the most valuable type-strain genomes for metagenomic binning, comparative biology and taxonomic classification.</title>
        <authorList>
            <person name="Goeker M."/>
        </authorList>
    </citation>
    <scope>NUCLEOTIDE SEQUENCE [LARGE SCALE GENOMIC DNA]</scope>
    <source>
        <strain evidence="1 2">DSM 18090</strain>
    </source>
</reference>
<dbReference type="PIRSF" id="PIRSF030140">
    <property type="entry name" value="UCP030140"/>
    <property type="match status" value="1"/>
</dbReference>
<protein>
    <submittedName>
        <fullName evidence="1">Dimeric dUTPase (All-alpha-NTP-PPase superfamily)</fullName>
    </submittedName>
</protein>
<dbReference type="OrthoDB" id="5506143at2"/>
<organism evidence="1 2">
    <name type="scientific">Aquisalibacillus elongatus</name>
    <dbReference type="NCBI Taxonomy" id="485577"/>
    <lineage>
        <taxon>Bacteria</taxon>
        <taxon>Bacillati</taxon>
        <taxon>Bacillota</taxon>
        <taxon>Bacilli</taxon>
        <taxon>Bacillales</taxon>
        <taxon>Bacillaceae</taxon>
        <taxon>Aquisalibacillus</taxon>
    </lineage>
</organism>
<evidence type="ECO:0000313" key="1">
    <source>
        <dbReference type="EMBL" id="RPF55413.1"/>
    </source>
</evidence>
<dbReference type="SUPFAM" id="SSF101386">
    <property type="entry name" value="all-alpha NTP pyrophosphatases"/>
    <property type="match status" value="1"/>
</dbReference>
<name>A0A3N5BD56_9BACI</name>
<keyword evidence="2" id="KW-1185">Reference proteome</keyword>
<dbReference type="EMBL" id="RKRF01000007">
    <property type="protein sequence ID" value="RPF55413.1"/>
    <property type="molecule type" value="Genomic_DNA"/>
</dbReference>
<dbReference type="AlphaFoldDB" id="A0A3N5BD56"/>
<evidence type="ECO:0000313" key="2">
    <source>
        <dbReference type="Proteomes" id="UP000276443"/>
    </source>
</evidence>
<dbReference type="Pfam" id="PF08761">
    <property type="entry name" value="dUTPase_2"/>
    <property type="match status" value="1"/>
</dbReference>
<gene>
    <name evidence="1" type="ORF">EDC24_0286</name>
</gene>
<dbReference type="Gene3D" id="1.10.4010.10">
    <property type="entry name" value="Type II deoxyuridine triphosphatase"/>
    <property type="match status" value="1"/>
</dbReference>
<dbReference type="InterPro" id="IPR014871">
    <property type="entry name" value="dUTPase/dCTP_pyrophosphatase"/>
</dbReference>
<sequence length="162" mass="19145">MENWDELYGLQRQLDEGILETHSLTRESVLDDKILALLVEIGELANETRCFKYWSHKGPSESSVILEEFVDGIHFLLSLGLDYGYRFNGETDENSGLNQTDQFHQVYDRINRFKQNPTNIHYQQLFKSYMKLGQLLNFKEKDIFKAYLDKNKVNHERQQTGY</sequence>
<accession>A0A3N5BD56</accession>
<dbReference type="Proteomes" id="UP000276443">
    <property type="component" value="Unassembled WGS sequence"/>
</dbReference>
<dbReference type="CDD" id="cd11527">
    <property type="entry name" value="NTP-PPase_dUTPase"/>
    <property type="match status" value="1"/>
</dbReference>
<dbReference type="InterPro" id="IPR016947">
    <property type="entry name" value="UCP030140"/>
</dbReference>